<dbReference type="CDD" id="cd00293">
    <property type="entry name" value="USP-like"/>
    <property type="match status" value="1"/>
</dbReference>
<comment type="caution">
    <text evidence="3">The sequence shown here is derived from an EMBL/GenBank/DDBJ whole genome shotgun (WGS) entry which is preliminary data.</text>
</comment>
<dbReference type="EMBL" id="JBHTOC010000010">
    <property type="protein sequence ID" value="MFD1430124.1"/>
    <property type="molecule type" value="Genomic_DNA"/>
</dbReference>
<feature type="domain" description="UspA" evidence="2">
    <location>
        <begin position="16"/>
        <end position="155"/>
    </location>
</feature>
<accession>A0ABW4CH32</accession>
<evidence type="ECO:0000256" key="1">
    <source>
        <dbReference type="ARBA" id="ARBA00008791"/>
    </source>
</evidence>
<dbReference type="Gene3D" id="3.40.50.620">
    <property type="entry name" value="HUPs"/>
    <property type="match status" value="1"/>
</dbReference>
<dbReference type="Pfam" id="PF00582">
    <property type="entry name" value="Usp"/>
    <property type="match status" value="1"/>
</dbReference>
<dbReference type="PANTHER" id="PTHR46268">
    <property type="entry name" value="STRESS RESPONSE PROTEIN NHAX"/>
    <property type="match status" value="1"/>
</dbReference>
<dbReference type="RefSeq" id="WP_236002628.1">
    <property type="nucleotide sequence ID" value="NZ_BOLS01000008.1"/>
</dbReference>
<keyword evidence="4" id="KW-1185">Reference proteome</keyword>
<dbReference type="PANTHER" id="PTHR46268:SF15">
    <property type="entry name" value="UNIVERSAL STRESS PROTEIN HP_0031"/>
    <property type="match status" value="1"/>
</dbReference>
<proteinExistence type="inferred from homology"/>
<evidence type="ECO:0000313" key="3">
    <source>
        <dbReference type="EMBL" id="MFD1430124.1"/>
    </source>
</evidence>
<reference evidence="4" key="1">
    <citation type="journal article" date="2019" name="Int. J. Syst. Evol. Microbiol.">
        <title>The Global Catalogue of Microorganisms (GCM) 10K type strain sequencing project: providing services to taxonomists for standard genome sequencing and annotation.</title>
        <authorList>
            <consortium name="The Broad Institute Genomics Platform"/>
            <consortium name="The Broad Institute Genome Sequencing Center for Infectious Disease"/>
            <person name="Wu L."/>
            <person name="Ma J."/>
        </authorList>
    </citation>
    <scope>NUCLEOTIDE SEQUENCE [LARGE SCALE GENOMIC DNA]</scope>
    <source>
        <strain evidence="4">CCM 8980</strain>
    </source>
</reference>
<evidence type="ECO:0000313" key="4">
    <source>
        <dbReference type="Proteomes" id="UP001597196"/>
    </source>
</evidence>
<dbReference type="InterPro" id="IPR006016">
    <property type="entry name" value="UspA"/>
</dbReference>
<comment type="similarity">
    <text evidence="1">Belongs to the universal stress protein A family.</text>
</comment>
<gene>
    <name evidence="3" type="ORF">ACFQ4P_07685</name>
</gene>
<protein>
    <submittedName>
        <fullName evidence="3">Universal stress protein</fullName>
    </submittedName>
</protein>
<dbReference type="Proteomes" id="UP001597196">
    <property type="component" value="Unassembled WGS sequence"/>
</dbReference>
<name>A0ABW4CH32_9LACO</name>
<dbReference type="SUPFAM" id="SSF52402">
    <property type="entry name" value="Adenine nucleotide alpha hydrolases-like"/>
    <property type="match status" value="1"/>
</dbReference>
<evidence type="ECO:0000259" key="2">
    <source>
        <dbReference type="Pfam" id="PF00582"/>
    </source>
</evidence>
<sequence length="155" mass="16974">MAEETEEDFVVESMHYSRLLLAVDDDDDDSSHKAFNYACTVAKVYEVPLGIVSVLETGDLNIYQSLSPDMLSDRRSEIVAHLNTYVEKAQAFGVQDVQPLIGEGKPARVILEDIAPSFNPDLIIVGSHTARGHSHIGHVASEIAREANASVIIVR</sequence>
<organism evidence="3 4">
    <name type="scientific">Lacticaseibacillus mingshuiensis</name>
    <dbReference type="NCBI Taxonomy" id="2799574"/>
    <lineage>
        <taxon>Bacteria</taxon>
        <taxon>Bacillati</taxon>
        <taxon>Bacillota</taxon>
        <taxon>Bacilli</taxon>
        <taxon>Lactobacillales</taxon>
        <taxon>Lactobacillaceae</taxon>
        <taxon>Lacticaseibacillus</taxon>
    </lineage>
</organism>
<dbReference type="InterPro" id="IPR014729">
    <property type="entry name" value="Rossmann-like_a/b/a_fold"/>
</dbReference>